<dbReference type="InterPro" id="IPR017871">
    <property type="entry name" value="ABC_transporter-like_CS"/>
</dbReference>
<dbReference type="CDD" id="cd03255">
    <property type="entry name" value="ABC_MJ0796_LolCDE_FtsE"/>
    <property type="match status" value="1"/>
</dbReference>
<dbReference type="SMART" id="SM00382">
    <property type="entry name" value="AAA"/>
    <property type="match status" value="1"/>
</dbReference>
<keyword evidence="3 5" id="KW-0067">ATP-binding</keyword>
<comment type="caution">
    <text evidence="5">The sequence shown here is derived from an EMBL/GenBank/DDBJ whole genome shotgun (WGS) entry which is preliminary data.</text>
</comment>
<evidence type="ECO:0000256" key="2">
    <source>
        <dbReference type="ARBA" id="ARBA00022741"/>
    </source>
</evidence>
<dbReference type="InterPro" id="IPR003439">
    <property type="entry name" value="ABC_transporter-like_ATP-bd"/>
</dbReference>
<keyword evidence="1" id="KW-0813">Transport</keyword>
<dbReference type="InterPro" id="IPR015854">
    <property type="entry name" value="ABC_transpr_LolD-like"/>
</dbReference>
<dbReference type="PANTHER" id="PTHR24220">
    <property type="entry name" value="IMPORT ATP-BINDING PROTEIN"/>
    <property type="match status" value="1"/>
</dbReference>
<dbReference type="PANTHER" id="PTHR24220:SF86">
    <property type="entry name" value="ABC TRANSPORTER ABCH.1"/>
    <property type="match status" value="1"/>
</dbReference>
<dbReference type="PROSITE" id="PS50893">
    <property type="entry name" value="ABC_TRANSPORTER_2"/>
    <property type="match status" value="1"/>
</dbReference>
<accession>A0A553STE6</accession>
<reference evidence="6" key="1">
    <citation type="submission" date="2018-10" db="EMBL/GenBank/DDBJ databases">
        <title>FDA dAtabase for Regulatory Grade micrObial Sequences (FDA-ARGOS): Supporting development and validation of Infectious Disease Dx tests.</title>
        <authorList>
            <person name="Minogue T."/>
            <person name="Wolcott M."/>
            <person name="Wasieloski L."/>
            <person name="Aguilar W."/>
            <person name="Moore D."/>
            <person name="Tallon L."/>
            <person name="Sadzewicz L."/>
            <person name="Sengamalay N."/>
            <person name="Ott S."/>
            <person name="Godinez A."/>
            <person name="Nagaraj S."/>
            <person name="Vavikolanu K."/>
            <person name="Vyas G."/>
            <person name="Nadendla S."/>
            <person name="George J."/>
            <person name="Sichtig H."/>
        </authorList>
    </citation>
    <scope>NUCLEOTIDE SEQUENCE [LARGE SCALE GENOMIC DNA]</scope>
    <source>
        <strain evidence="6">FDAARGOS_343</strain>
    </source>
</reference>
<sequence length="222" mass="24424">MSRIVLKNIKKSFKKTDILNDINLTVKSGEMVAIKGKSGIGKSTLLNIIAGLEKPNAGSYTLEDIEMTGKNLNQLASIRGTKIGYISQFSPMIPKLTAFQNIYLPLSLNKKSKELEASIEKEITEICELFDINLLLDKDIKKLSGGEIQRVGIVRSVINNPKVIIADEPTGSLDDDTALTVLEFFKQMASKGKTIIIATHSQVVAEQCDTIYHLTKSGLQQE</sequence>
<dbReference type="EMBL" id="RIBP01000001">
    <property type="protein sequence ID" value="TRZ40246.1"/>
    <property type="molecule type" value="Genomic_DNA"/>
</dbReference>
<evidence type="ECO:0000313" key="5">
    <source>
        <dbReference type="EMBL" id="TRZ40246.1"/>
    </source>
</evidence>
<dbReference type="InterPro" id="IPR017911">
    <property type="entry name" value="MacB-like_ATP-bd"/>
</dbReference>
<protein>
    <submittedName>
        <fullName evidence="5">ABC transporter ATP-binding protein</fullName>
    </submittedName>
</protein>
<proteinExistence type="predicted"/>
<evidence type="ECO:0000313" key="6">
    <source>
        <dbReference type="Proteomes" id="UP000319837"/>
    </source>
</evidence>
<dbReference type="InterPro" id="IPR027417">
    <property type="entry name" value="P-loop_NTPase"/>
</dbReference>
<evidence type="ECO:0000256" key="3">
    <source>
        <dbReference type="ARBA" id="ARBA00022840"/>
    </source>
</evidence>
<dbReference type="PROSITE" id="PS00211">
    <property type="entry name" value="ABC_TRANSPORTER_1"/>
    <property type="match status" value="1"/>
</dbReference>
<dbReference type="GO" id="GO:0016887">
    <property type="term" value="F:ATP hydrolysis activity"/>
    <property type="evidence" value="ECO:0007669"/>
    <property type="project" value="InterPro"/>
</dbReference>
<dbReference type="AlphaFoldDB" id="A0A553STE6"/>
<gene>
    <name evidence="5" type="ORF">CEQ21_04725</name>
</gene>
<dbReference type="Pfam" id="PF00005">
    <property type="entry name" value="ABC_tran"/>
    <property type="match status" value="1"/>
</dbReference>
<dbReference type="Gene3D" id="3.40.50.300">
    <property type="entry name" value="P-loop containing nucleotide triphosphate hydrolases"/>
    <property type="match status" value="1"/>
</dbReference>
<dbReference type="InterPro" id="IPR003593">
    <property type="entry name" value="AAA+_ATPase"/>
</dbReference>
<evidence type="ECO:0000259" key="4">
    <source>
        <dbReference type="PROSITE" id="PS50893"/>
    </source>
</evidence>
<dbReference type="RefSeq" id="WP_185763646.1">
    <property type="nucleotide sequence ID" value="NZ_RIBP01000001.1"/>
</dbReference>
<name>A0A553STE6_NIACI</name>
<dbReference type="GO" id="GO:0022857">
    <property type="term" value="F:transmembrane transporter activity"/>
    <property type="evidence" value="ECO:0007669"/>
    <property type="project" value="TreeGrafter"/>
</dbReference>
<dbReference type="GO" id="GO:0005886">
    <property type="term" value="C:plasma membrane"/>
    <property type="evidence" value="ECO:0007669"/>
    <property type="project" value="TreeGrafter"/>
</dbReference>
<dbReference type="SUPFAM" id="SSF52540">
    <property type="entry name" value="P-loop containing nucleoside triphosphate hydrolases"/>
    <property type="match status" value="1"/>
</dbReference>
<dbReference type="GO" id="GO:0005524">
    <property type="term" value="F:ATP binding"/>
    <property type="evidence" value="ECO:0007669"/>
    <property type="project" value="UniProtKB-KW"/>
</dbReference>
<keyword evidence="2" id="KW-0547">Nucleotide-binding</keyword>
<organism evidence="5 6">
    <name type="scientific">Niallia circulans</name>
    <name type="common">Bacillus circulans</name>
    <dbReference type="NCBI Taxonomy" id="1397"/>
    <lineage>
        <taxon>Bacteria</taxon>
        <taxon>Bacillati</taxon>
        <taxon>Bacillota</taxon>
        <taxon>Bacilli</taxon>
        <taxon>Bacillales</taxon>
        <taxon>Bacillaceae</taxon>
        <taxon>Niallia</taxon>
    </lineage>
</organism>
<feature type="domain" description="ABC transporter" evidence="4">
    <location>
        <begin position="4"/>
        <end position="222"/>
    </location>
</feature>
<dbReference type="Proteomes" id="UP000319837">
    <property type="component" value="Unassembled WGS sequence"/>
</dbReference>
<evidence type="ECO:0000256" key="1">
    <source>
        <dbReference type="ARBA" id="ARBA00022448"/>
    </source>
</evidence>